<proteinExistence type="predicted"/>
<reference evidence="1 2" key="1">
    <citation type="submission" date="2019-10" db="EMBL/GenBank/DDBJ databases">
        <authorList>
            <person name="Palmer J.M."/>
        </authorList>
    </citation>
    <scope>NUCLEOTIDE SEQUENCE [LARGE SCALE GENOMIC DNA]</scope>
    <source>
        <strain evidence="1 2">TWF730</strain>
    </source>
</reference>
<dbReference type="EMBL" id="JAVHNS010000001">
    <property type="protein sequence ID" value="KAK6362590.1"/>
    <property type="molecule type" value="Genomic_DNA"/>
</dbReference>
<dbReference type="Proteomes" id="UP001373714">
    <property type="component" value="Unassembled WGS sequence"/>
</dbReference>
<gene>
    <name evidence="1" type="ORF">TWF730_000047</name>
</gene>
<accession>A0AAV9VN69</accession>
<sequence length="89" mass="9921">MCQRTHFVYACGHTTFHSHISCNAQTGGKEESITGSFSETICSEYQQEIEIPEEKDCEPCVMARNLESFSKLVLGTLIVVEEVEAEAEC</sequence>
<comment type="caution">
    <text evidence="1">The sequence shown here is derived from an EMBL/GenBank/DDBJ whole genome shotgun (WGS) entry which is preliminary data.</text>
</comment>
<keyword evidence="2" id="KW-1185">Reference proteome</keyword>
<organism evidence="1 2">
    <name type="scientific">Orbilia blumenaviensis</name>
    <dbReference type="NCBI Taxonomy" id="1796055"/>
    <lineage>
        <taxon>Eukaryota</taxon>
        <taxon>Fungi</taxon>
        <taxon>Dikarya</taxon>
        <taxon>Ascomycota</taxon>
        <taxon>Pezizomycotina</taxon>
        <taxon>Orbiliomycetes</taxon>
        <taxon>Orbiliales</taxon>
        <taxon>Orbiliaceae</taxon>
        <taxon>Orbilia</taxon>
    </lineage>
</organism>
<evidence type="ECO:0000313" key="1">
    <source>
        <dbReference type="EMBL" id="KAK6362590.1"/>
    </source>
</evidence>
<name>A0AAV9VN69_9PEZI</name>
<dbReference type="AlphaFoldDB" id="A0AAV9VN69"/>
<protein>
    <submittedName>
        <fullName evidence="1">Uncharacterized protein</fullName>
    </submittedName>
</protein>
<evidence type="ECO:0000313" key="2">
    <source>
        <dbReference type="Proteomes" id="UP001373714"/>
    </source>
</evidence>